<organism evidence="2">
    <name type="scientific">Brachypodium distachyon</name>
    <name type="common">Purple false brome</name>
    <name type="synonym">Trachynia distachya</name>
    <dbReference type="NCBI Taxonomy" id="15368"/>
    <lineage>
        <taxon>Eukaryota</taxon>
        <taxon>Viridiplantae</taxon>
        <taxon>Streptophyta</taxon>
        <taxon>Embryophyta</taxon>
        <taxon>Tracheophyta</taxon>
        <taxon>Spermatophyta</taxon>
        <taxon>Magnoliopsida</taxon>
        <taxon>Liliopsida</taxon>
        <taxon>Poales</taxon>
        <taxon>Poaceae</taxon>
        <taxon>BOP clade</taxon>
        <taxon>Pooideae</taxon>
        <taxon>Stipodae</taxon>
        <taxon>Brachypodieae</taxon>
        <taxon>Brachypodium</taxon>
    </lineage>
</organism>
<dbReference type="EMBL" id="CM000883">
    <property type="protein sequence ID" value="KQJ90531.1"/>
    <property type="molecule type" value="Genomic_DNA"/>
</dbReference>
<dbReference type="Gramene" id="KQJ90532">
    <property type="protein sequence ID" value="KQJ90532"/>
    <property type="gene ID" value="BRADI_4g32270v3"/>
</dbReference>
<evidence type="ECO:0000313" key="2">
    <source>
        <dbReference type="EMBL" id="KQJ90532.1"/>
    </source>
</evidence>
<protein>
    <submittedName>
        <fullName evidence="2 3">Uncharacterized protein</fullName>
    </submittedName>
</protein>
<dbReference type="STRING" id="15368.I1IQS6"/>
<evidence type="ECO:0000313" key="4">
    <source>
        <dbReference type="Proteomes" id="UP000008810"/>
    </source>
</evidence>
<name>I1IQS6_BRADI</name>
<sequence>MPCLAHDYHPSRLPAATANHCKSLSSLVREAYAHCHVPCVRIPGAAGWSSGEDTDDDDDDALDTKQVVLNEMRNREMKRRSSRSSVEYYSPTTLSSAFIWSFTPLDARSVLLEKLSSPEKNCIVVEEEGEKKKEEEEEGEMDQADDDGVESEAYFSVKSFFTRSTSRAATVASSAADVDHPSPAAWEGLRNCDGWPFGLCRRPAVPPLPNTPADSWKWRNRSSSATASPRGRPDRSPAPACGYKVATTG</sequence>
<dbReference type="RefSeq" id="XP_003576609.1">
    <property type="nucleotide sequence ID" value="XM_003576561.4"/>
</dbReference>
<dbReference type="AlphaFoldDB" id="I1IQS6"/>
<dbReference type="PANTHER" id="PTHR36324">
    <property type="entry name" value="OS09G0460100 PROTEIN"/>
    <property type="match status" value="1"/>
</dbReference>
<dbReference type="Gramene" id="KQJ90531">
    <property type="protein sequence ID" value="KQJ90531"/>
    <property type="gene ID" value="BRADI_4g32270v3"/>
</dbReference>
<dbReference type="OrthoDB" id="1930572at2759"/>
<reference evidence="2 3" key="1">
    <citation type="journal article" date="2010" name="Nature">
        <title>Genome sequencing and analysis of the model grass Brachypodium distachyon.</title>
        <authorList>
            <consortium name="International Brachypodium Initiative"/>
        </authorList>
    </citation>
    <scope>NUCLEOTIDE SEQUENCE [LARGE SCALE GENOMIC DNA]</scope>
    <source>
        <strain evidence="2">Bd21</strain>
        <strain evidence="3">cv. Bd21</strain>
    </source>
</reference>
<gene>
    <name evidence="3" type="primary">LOC100830860</name>
    <name evidence="2" type="ORF">BRADI_4g32270v3</name>
</gene>
<dbReference type="PANTHER" id="PTHR36324:SF1">
    <property type="entry name" value="OS09G0460100 PROTEIN"/>
    <property type="match status" value="1"/>
</dbReference>
<reference evidence="3" key="3">
    <citation type="submission" date="2018-08" db="UniProtKB">
        <authorList>
            <consortium name="EnsemblPlants"/>
        </authorList>
    </citation>
    <scope>IDENTIFICATION</scope>
    <source>
        <strain evidence="3">cv. Bd21</strain>
    </source>
</reference>
<feature type="compositionally biased region" description="Acidic residues" evidence="1">
    <location>
        <begin position="135"/>
        <end position="149"/>
    </location>
</feature>
<reference evidence="2" key="2">
    <citation type="submission" date="2017-06" db="EMBL/GenBank/DDBJ databases">
        <title>WGS assembly of Brachypodium distachyon.</title>
        <authorList>
            <consortium name="The International Brachypodium Initiative"/>
            <person name="Lucas S."/>
            <person name="Harmon-Smith M."/>
            <person name="Lail K."/>
            <person name="Tice H."/>
            <person name="Grimwood J."/>
            <person name="Bruce D."/>
            <person name="Barry K."/>
            <person name="Shu S."/>
            <person name="Lindquist E."/>
            <person name="Wang M."/>
            <person name="Pitluck S."/>
            <person name="Vogel J.P."/>
            <person name="Garvin D.F."/>
            <person name="Mockler T.C."/>
            <person name="Schmutz J."/>
            <person name="Rokhsar D."/>
            <person name="Bevan M.W."/>
        </authorList>
    </citation>
    <scope>NUCLEOTIDE SEQUENCE</scope>
    <source>
        <strain evidence="2">Bd21</strain>
    </source>
</reference>
<dbReference type="HOGENOM" id="CLU_081754_0_0_1"/>
<evidence type="ECO:0000256" key="1">
    <source>
        <dbReference type="SAM" id="MobiDB-lite"/>
    </source>
</evidence>
<evidence type="ECO:0000313" key="3">
    <source>
        <dbReference type="EnsemblPlants" id="KQJ90531"/>
    </source>
</evidence>
<dbReference type="OMA" id="EAFSNCH"/>
<accession>I1IQS6</accession>
<dbReference type="GeneID" id="100830860"/>
<feature type="region of interest" description="Disordered" evidence="1">
    <location>
        <begin position="203"/>
        <end position="249"/>
    </location>
</feature>
<dbReference type="KEGG" id="bdi:100830860"/>
<feature type="region of interest" description="Disordered" evidence="1">
    <location>
        <begin position="127"/>
        <end position="149"/>
    </location>
</feature>
<keyword evidence="4" id="KW-1185">Reference proteome</keyword>
<dbReference type="EnsemblPlants" id="KQJ90531">
    <property type="protein sequence ID" value="KQJ90531"/>
    <property type="gene ID" value="BRADI_4g32270v3"/>
</dbReference>
<proteinExistence type="predicted"/>
<dbReference type="EnsemblPlants" id="KQJ90532">
    <property type="protein sequence ID" value="KQJ90532"/>
    <property type="gene ID" value="BRADI_4g32270v3"/>
</dbReference>
<dbReference type="EMBL" id="CM000883">
    <property type="protein sequence ID" value="KQJ90532.1"/>
    <property type="molecule type" value="Genomic_DNA"/>
</dbReference>
<dbReference type="Proteomes" id="UP000008810">
    <property type="component" value="Chromosome 4"/>
</dbReference>
<dbReference type="eggNOG" id="ENOG502RXH3">
    <property type="taxonomic scope" value="Eukaryota"/>
</dbReference>